<dbReference type="FunFam" id="3.30.460.10:FF:000006">
    <property type="entry name" value="non-canonical poly(A) RNA polymerase PAPD5"/>
    <property type="match status" value="1"/>
</dbReference>
<keyword evidence="8" id="KW-0479">Metal-binding</keyword>
<dbReference type="GO" id="GO:0031499">
    <property type="term" value="C:TRAMP complex"/>
    <property type="evidence" value="ECO:0007669"/>
    <property type="project" value="TreeGrafter"/>
</dbReference>
<dbReference type="FunFam" id="1.10.1410.10:FF:000003">
    <property type="entry name" value="non-canonical poly(A) RNA polymerase PAPD7"/>
    <property type="match status" value="1"/>
</dbReference>
<dbReference type="GO" id="GO:0071044">
    <property type="term" value="P:histone mRNA catabolic process"/>
    <property type="evidence" value="ECO:0007669"/>
    <property type="project" value="UniProtKB-ARBA"/>
</dbReference>
<evidence type="ECO:0000256" key="13">
    <source>
        <dbReference type="ARBA" id="ARBA00048830"/>
    </source>
</evidence>
<dbReference type="Proteomes" id="UP000002866">
    <property type="component" value="Chromosome 1"/>
</dbReference>
<keyword evidence="11" id="KW-0464">Manganese</keyword>
<keyword evidence="10" id="KW-0460">Magnesium</keyword>
<dbReference type="SUPFAM" id="SSF81301">
    <property type="entry name" value="Nucleotidyltransferase"/>
    <property type="match status" value="1"/>
</dbReference>
<protein>
    <recommendedName>
        <fullName evidence="4">polynucleotide adenylyltransferase</fullName>
        <ecNumber evidence="4">2.7.7.19</ecNumber>
    </recommendedName>
</protein>
<dbReference type="AlphaFoldDB" id="I2GWS1"/>
<reference evidence="17 18" key="1">
    <citation type="journal article" date="2011" name="Proc. Natl. Acad. Sci. U.S.A.">
        <title>Evolutionary erosion of yeast sex chromosomes by mating-type switching accidents.</title>
        <authorList>
            <person name="Gordon J.L."/>
            <person name="Armisen D."/>
            <person name="Proux-Wera E."/>
            <person name="Oheigeartaigh S.S."/>
            <person name="Byrne K.P."/>
            <person name="Wolfe K.H."/>
        </authorList>
    </citation>
    <scope>NUCLEOTIDE SEQUENCE [LARGE SCALE GENOMIC DNA]</scope>
    <source>
        <strain evidence="18">ATCC 34711 / CBS 6284 / DSM 70876 / NBRC 10599 / NRRL Y-10934 / UCD 77-7</strain>
    </source>
</reference>
<evidence type="ECO:0000256" key="6">
    <source>
        <dbReference type="ARBA" id="ARBA00022679"/>
    </source>
</evidence>
<evidence type="ECO:0000256" key="14">
    <source>
        <dbReference type="SAM" id="MobiDB-lite"/>
    </source>
</evidence>
<dbReference type="InterPro" id="IPR045862">
    <property type="entry name" value="Trf4-like"/>
</dbReference>
<dbReference type="InterPro" id="IPR054708">
    <property type="entry name" value="MTPAP-like_central"/>
</dbReference>
<feature type="compositionally biased region" description="Basic residues" evidence="14">
    <location>
        <begin position="1"/>
        <end position="25"/>
    </location>
</feature>
<keyword evidence="7" id="KW-0548">Nucleotidyltransferase</keyword>
<dbReference type="OMA" id="ICMVYSF"/>
<dbReference type="GO" id="GO:0046872">
    <property type="term" value="F:metal ion binding"/>
    <property type="evidence" value="ECO:0007669"/>
    <property type="project" value="UniProtKB-KW"/>
</dbReference>
<dbReference type="InterPro" id="IPR002058">
    <property type="entry name" value="PAP_assoc"/>
</dbReference>
<evidence type="ECO:0000256" key="4">
    <source>
        <dbReference type="ARBA" id="ARBA00012388"/>
    </source>
</evidence>
<feature type="region of interest" description="Disordered" evidence="14">
    <location>
        <begin position="1"/>
        <end position="42"/>
    </location>
</feature>
<dbReference type="Pfam" id="PF22600">
    <property type="entry name" value="MTPAP-like_central"/>
    <property type="match status" value="1"/>
</dbReference>
<dbReference type="GO" id="GO:1990817">
    <property type="term" value="F:poly(A) RNA polymerase activity"/>
    <property type="evidence" value="ECO:0007669"/>
    <property type="project" value="UniProtKB-EC"/>
</dbReference>
<dbReference type="GeneID" id="14493058"/>
<feature type="region of interest" description="Disordered" evidence="14">
    <location>
        <begin position="602"/>
        <end position="627"/>
    </location>
</feature>
<evidence type="ECO:0000259" key="15">
    <source>
        <dbReference type="Pfam" id="PF03828"/>
    </source>
</evidence>
<gene>
    <name evidence="17" type="primary">TBLA0A07840</name>
    <name evidence="17" type="ORF">TBLA_0A07840</name>
</gene>
<dbReference type="GO" id="GO:0071036">
    <property type="term" value="P:nuclear polyadenylation-dependent snoRNA catabolic process"/>
    <property type="evidence" value="ECO:0007669"/>
    <property type="project" value="UniProtKB-ARBA"/>
</dbReference>
<keyword evidence="9" id="KW-0498">Mitosis</keyword>
<dbReference type="PANTHER" id="PTHR23092">
    <property type="entry name" value="POLY(A) RNA POLYMERASE"/>
    <property type="match status" value="1"/>
</dbReference>
<dbReference type="EMBL" id="HE806316">
    <property type="protein sequence ID" value="CCH58573.1"/>
    <property type="molecule type" value="Genomic_DNA"/>
</dbReference>
<dbReference type="FunCoup" id="I2GWS1">
    <property type="interactions" value="459"/>
</dbReference>
<organism evidence="17 18">
    <name type="scientific">Henningerozyma blattae (strain ATCC 34711 / CBS 6284 / DSM 70876 / NBRC 10599 / NRRL Y-10934 / UCD 77-7)</name>
    <name type="common">Yeast</name>
    <name type="synonym">Tetrapisispora blattae</name>
    <dbReference type="NCBI Taxonomy" id="1071380"/>
    <lineage>
        <taxon>Eukaryota</taxon>
        <taxon>Fungi</taxon>
        <taxon>Dikarya</taxon>
        <taxon>Ascomycota</taxon>
        <taxon>Saccharomycotina</taxon>
        <taxon>Saccharomycetes</taxon>
        <taxon>Saccharomycetales</taxon>
        <taxon>Saccharomycetaceae</taxon>
        <taxon>Henningerozyma</taxon>
    </lineage>
</organism>
<comment type="cofactor">
    <cofactor evidence="2">
        <name>Mg(2+)</name>
        <dbReference type="ChEBI" id="CHEBI:18420"/>
    </cofactor>
</comment>
<feature type="compositionally biased region" description="Polar residues" evidence="14">
    <location>
        <begin position="156"/>
        <end position="179"/>
    </location>
</feature>
<feature type="compositionally biased region" description="Polar residues" evidence="14">
    <location>
        <begin position="614"/>
        <end position="627"/>
    </location>
</feature>
<dbReference type="GO" id="GO:0071051">
    <property type="term" value="P:poly(A)-dependent snoRNA 3'-end processing"/>
    <property type="evidence" value="ECO:0007669"/>
    <property type="project" value="UniProtKB-ARBA"/>
</dbReference>
<feature type="region of interest" description="Disordered" evidence="14">
    <location>
        <begin position="655"/>
        <end position="686"/>
    </location>
</feature>
<evidence type="ECO:0000313" key="18">
    <source>
        <dbReference type="Proteomes" id="UP000002866"/>
    </source>
</evidence>
<evidence type="ECO:0000256" key="11">
    <source>
        <dbReference type="ARBA" id="ARBA00023211"/>
    </source>
</evidence>
<dbReference type="PANTHER" id="PTHR23092:SF15">
    <property type="entry name" value="INACTIVE NON-CANONICAL POLY(A) RNA POLYMERASE PROTEIN TRF4-2-RELATED"/>
    <property type="match status" value="1"/>
</dbReference>
<evidence type="ECO:0000313" key="17">
    <source>
        <dbReference type="EMBL" id="CCH58573.1"/>
    </source>
</evidence>
<dbReference type="InterPro" id="IPR043519">
    <property type="entry name" value="NT_sf"/>
</dbReference>
<dbReference type="GO" id="GO:0003729">
    <property type="term" value="F:mRNA binding"/>
    <property type="evidence" value="ECO:0007669"/>
    <property type="project" value="TreeGrafter"/>
</dbReference>
<proteinExistence type="inferred from homology"/>
<dbReference type="GO" id="GO:0043634">
    <property type="term" value="P:polyadenylation-dependent ncRNA catabolic process"/>
    <property type="evidence" value="ECO:0007669"/>
    <property type="project" value="TreeGrafter"/>
</dbReference>
<dbReference type="Gene3D" id="3.30.460.10">
    <property type="entry name" value="Beta Polymerase, domain 2"/>
    <property type="match status" value="1"/>
</dbReference>
<dbReference type="GO" id="GO:0071039">
    <property type="term" value="P:nuclear polyadenylation-dependent CUT catabolic process"/>
    <property type="evidence" value="ECO:0007669"/>
    <property type="project" value="UniProtKB-ARBA"/>
</dbReference>
<feature type="domain" description="Poly(A) RNA polymerase mitochondrial-like central palm" evidence="16">
    <location>
        <begin position="205"/>
        <end position="335"/>
    </location>
</feature>
<dbReference type="EC" id="2.7.7.19" evidence="4"/>
<evidence type="ECO:0000256" key="9">
    <source>
        <dbReference type="ARBA" id="ARBA00022776"/>
    </source>
</evidence>
<accession>I2GWS1</accession>
<dbReference type="STRING" id="1071380.I2GWS1"/>
<dbReference type="Gene3D" id="1.10.1410.10">
    <property type="match status" value="1"/>
</dbReference>
<dbReference type="GO" id="GO:0071042">
    <property type="term" value="P:nuclear polyadenylation-dependent mRNA catabolic process"/>
    <property type="evidence" value="ECO:0007669"/>
    <property type="project" value="UniProtKB-ARBA"/>
</dbReference>
<dbReference type="CDD" id="cd05402">
    <property type="entry name" value="NT_PAP_TUTase"/>
    <property type="match status" value="1"/>
</dbReference>
<evidence type="ECO:0000256" key="2">
    <source>
        <dbReference type="ARBA" id="ARBA00001946"/>
    </source>
</evidence>
<dbReference type="OrthoDB" id="273917at2759"/>
<dbReference type="SUPFAM" id="SSF81631">
    <property type="entry name" value="PAP/OAS1 substrate-binding domain"/>
    <property type="match status" value="1"/>
</dbReference>
<keyword evidence="6" id="KW-0808">Transferase</keyword>
<dbReference type="HOGENOM" id="CLU_013572_5_0_1"/>
<dbReference type="RefSeq" id="XP_004178092.1">
    <property type="nucleotide sequence ID" value="XM_004178044.1"/>
</dbReference>
<keyword evidence="18" id="KW-1185">Reference proteome</keyword>
<feature type="region of interest" description="Disordered" evidence="14">
    <location>
        <begin position="138"/>
        <end position="179"/>
    </location>
</feature>
<evidence type="ECO:0000256" key="3">
    <source>
        <dbReference type="ARBA" id="ARBA00008593"/>
    </source>
</evidence>
<evidence type="ECO:0000256" key="12">
    <source>
        <dbReference type="ARBA" id="ARBA00023306"/>
    </source>
</evidence>
<dbReference type="KEGG" id="tbl:TBLA_0A07840"/>
<evidence type="ECO:0000256" key="1">
    <source>
        <dbReference type="ARBA" id="ARBA00001936"/>
    </source>
</evidence>
<evidence type="ECO:0000259" key="16">
    <source>
        <dbReference type="Pfam" id="PF22600"/>
    </source>
</evidence>
<evidence type="ECO:0000256" key="7">
    <source>
        <dbReference type="ARBA" id="ARBA00022695"/>
    </source>
</evidence>
<dbReference type="Pfam" id="PF03828">
    <property type="entry name" value="PAP_assoc"/>
    <property type="match status" value="1"/>
</dbReference>
<dbReference type="eggNOG" id="KOG1906">
    <property type="taxonomic scope" value="Eukaryota"/>
</dbReference>
<dbReference type="GO" id="GO:0005730">
    <property type="term" value="C:nucleolus"/>
    <property type="evidence" value="ECO:0007669"/>
    <property type="project" value="TreeGrafter"/>
</dbReference>
<evidence type="ECO:0000256" key="5">
    <source>
        <dbReference type="ARBA" id="ARBA00022618"/>
    </source>
</evidence>
<dbReference type="GO" id="GO:0071038">
    <property type="term" value="P:TRAMP-dependent tRNA surveillance pathway"/>
    <property type="evidence" value="ECO:0007669"/>
    <property type="project" value="UniProtKB-ARBA"/>
</dbReference>
<keyword evidence="12" id="KW-0131">Cell cycle</keyword>
<sequence>MVRLSKSTKLKTKHISKKKAPKLRKIKDSERRLGNKRPKRLRRSSLIDAQKNFAVFGRDDEHYNKYENLQLDLSDSEETLKAFKDNSLDHNIFEDIPVVETITSSDEESSNQDIQAHEQNKAFSLNQLENNEDFIAFDSSSEGEDNKIAHDESDTDINIPTSNAIESDNESCETNGRGQNRISHAEHPWLLQHDHSKQNEVSDLLTEEIKDFVAYISPSREEIELRNQTIGKIRKAVKKLWKNSDLYVFGSYATDLYLPGSDIDCVIISSAGDKENRHSLYQLSSWLKQNKLATKVEVIAKARVPIIKFVEPSSNIHIDVSFERSNGLEAAKTIRDWLNSTPGLRELVLIIKQFLNSRRLNDVHLGGLGGLSIICMVYSFLSLHPRILTNDIDPLDNLGVLLLDFFELYGKNFAYDDVALSFQDGRAAYMPKKQWRDILPVRTTYALAIQDPNDPTNNISRSSYNLRDIRRAFTGAFDMITNKCFEMDAATFKDRVGQTILGNVIKYRGRGRNFRDDRELVVNNAIIENEAYHRKRSRIVHTHIVDSDSDEEIHISDDDVFIQPSSEEEIDLKDEKELYNIIYSPLKKPDVPVQKKVMKLNDAKTVKKEHPTKKLNSSGRQRKNPSINVDEMMGLNAEDDSDDSNDSITMLEHIKISDEESSDNTTPEVPITPRTEEVDVSSKTTVNAQTRREYWLSKGQVASPQVVEDIF</sequence>
<dbReference type="InParanoid" id="I2GWS1"/>
<comment type="catalytic activity">
    <reaction evidence="13">
        <text>RNA(n) + ATP = RNA(n)-3'-adenine ribonucleotide + diphosphate</text>
        <dbReference type="Rhea" id="RHEA:11332"/>
        <dbReference type="Rhea" id="RHEA-COMP:14527"/>
        <dbReference type="Rhea" id="RHEA-COMP:17347"/>
        <dbReference type="ChEBI" id="CHEBI:30616"/>
        <dbReference type="ChEBI" id="CHEBI:33019"/>
        <dbReference type="ChEBI" id="CHEBI:140395"/>
        <dbReference type="ChEBI" id="CHEBI:173115"/>
        <dbReference type="EC" id="2.7.7.19"/>
    </reaction>
</comment>
<name>I2GWS1_HENB6</name>
<comment type="similarity">
    <text evidence="3">Belongs to the DNA polymerase type-B-like family.</text>
</comment>
<keyword evidence="5" id="KW-0132">Cell division</keyword>
<dbReference type="GO" id="GO:0071037">
    <property type="term" value="P:nuclear polyadenylation-dependent snRNA catabolic process"/>
    <property type="evidence" value="ECO:0007669"/>
    <property type="project" value="UniProtKB-ARBA"/>
</dbReference>
<dbReference type="GO" id="GO:0034475">
    <property type="term" value="P:U4 snRNA 3'-end processing"/>
    <property type="evidence" value="ECO:0007669"/>
    <property type="project" value="UniProtKB-ARBA"/>
</dbReference>
<dbReference type="GO" id="GO:0071035">
    <property type="term" value="P:nuclear polyadenylation-dependent rRNA catabolic process"/>
    <property type="evidence" value="ECO:0007669"/>
    <property type="project" value="UniProtKB-ARBA"/>
</dbReference>
<evidence type="ECO:0000256" key="8">
    <source>
        <dbReference type="ARBA" id="ARBA00022723"/>
    </source>
</evidence>
<comment type="cofactor">
    <cofactor evidence="1">
        <name>Mn(2+)</name>
        <dbReference type="ChEBI" id="CHEBI:29035"/>
    </cofactor>
</comment>
<dbReference type="GO" id="GO:0051301">
    <property type="term" value="P:cell division"/>
    <property type="evidence" value="ECO:0007669"/>
    <property type="project" value="UniProtKB-KW"/>
</dbReference>
<evidence type="ECO:0000256" key="10">
    <source>
        <dbReference type="ARBA" id="ARBA00022842"/>
    </source>
</evidence>
<feature type="domain" description="PAP-associated" evidence="15">
    <location>
        <begin position="397"/>
        <end position="457"/>
    </location>
</feature>